<dbReference type="Proteomes" id="UP000075243">
    <property type="component" value="Unassembled WGS sequence"/>
</dbReference>
<organism evidence="1 2">
    <name type="scientific">Cajanus cajan</name>
    <name type="common">Pigeon pea</name>
    <name type="synonym">Cajanus indicus</name>
    <dbReference type="NCBI Taxonomy" id="3821"/>
    <lineage>
        <taxon>Eukaryota</taxon>
        <taxon>Viridiplantae</taxon>
        <taxon>Streptophyta</taxon>
        <taxon>Embryophyta</taxon>
        <taxon>Tracheophyta</taxon>
        <taxon>Spermatophyta</taxon>
        <taxon>Magnoliopsida</taxon>
        <taxon>eudicotyledons</taxon>
        <taxon>Gunneridae</taxon>
        <taxon>Pentapetalae</taxon>
        <taxon>rosids</taxon>
        <taxon>fabids</taxon>
        <taxon>Fabales</taxon>
        <taxon>Fabaceae</taxon>
        <taxon>Papilionoideae</taxon>
        <taxon>50 kb inversion clade</taxon>
        <taxon>NPAAA clade</taxon>
        <taxon>indigoferoid/millettioid clade</taxon>
        <taxon>Phaseoleae</taxon>
        <taxon>Cajanus</taxon>
    </lineage>
</organism>
<proteinExistence type="predicted"/>
<gene>
    <name evidence="1" type="ORF">KK1_036762</name>
</gene>
<protein>
    <recommendedName>
        <fullName evidence="3">Retrotransposon gag domain-containing protein</fullName>
    </recommendedName>
</protein>
<sequence>MSQATLFKLTQTSYVHDYYTQFTSLANCVQGTIAKALLDYFVGGLKPELKRDVISQNPISLLQCVSLAKLYKEKYTPKNKLHNTPYYPKTQATNTSSITSQSIRSTSLPPLLSFPQSSTSISNTKTNPVKKLTAAEMQLHQEKGLCFTCDDKFTMSHRCPNKQYFVLQVDEDVVLDVQHVPLESTVEGELPPILEHHLSYNALKGSSGLGIMKFKGSINGMMV</sequence>
<evidence type="ECO:0000313" key="2">
    <source>
        <dbReference type="Proteomes" id="UP000075243"/>
    </source>
</evidence>
<dbReference type="AlphaFoldDB" id="A0A151RH72"/>
<name>A0A151RH72_CAJCA</name>
<dbReference type="EMBL" id="KQ483749">
    <property type="protein sequence ID" value="KYP41837.1"/>
    <property type="molecule type" value="Genomic_DNA"/>
</dbReference>
<evidence type="ECO:0000313" key="1">
    <source>
        <dbReference type="EMBL" id="KYP41837.1"/>
    </source>
</evidence>
<evidence type="ECO:0008006" key="3">
    <source>
        <dbReference type="Google" id="ProtNLM"/>
    </source>
</evidence>
<reference evidence="1" key="1">
    <citation type="journal article" date="2012" name="Nat. Biotechnol.">
        <title>Draft genome sequence of pigeonpea (Cajanus cajan), an orphan legume crop of resource-poor farmers.</title>
        <authorList>
            <person name="Varshney R.K."/>
            <person name="Chen W."/>
            <person name="Li Y."/>
            <person name="Bharti A.K."/>
            <person name="Saxena R.K."/>
            <person name="Schlueter J.A."/>
            <person name="Donoghue M.T."/>
            <person name="Azam S."/>
            <person name="Fan G."/>
            <person name="Whaley A.M."/>
            <person name="Farmer A.D."/>
            <person name="Sheridan J."/>
            <person name="Iwata A."/>
            <person name="Tuteja R."/>
            <person name="Penmetsa R.V."/>
            <person name="Wu W."/>
            <person name="Upadhyaya H.D."/>
            <person name="Yang S.P."/>
            <person name="Shah T."/>
            <person name="Saxena K.B."/>
            <person name="Michael T."/>
            <person name="McCombie W.R."/>
            <person name="Yang B."/>
            <person name="Zhang G."/>
            <person name="Yang H."/>
            <person name="Wang J."/>
            <person name="Spillane C."/>
            <person name="Cook D.R."/>
            <person name="May G.D."/>
            <person name="Xu X."/>
            <person name="Jackson S.A."/>
        </authorList>
    </citation>
    <scope>NUCLEOTIDE SEQUENCE [LARGE SCALE GENOMIC DNA]</scope>
</reference>
<accession>A0A151RH72</accession>
<keyword evidence="2" id="KW-1185">Reference proteome</keyword>
<dbReference type="Gramene" id="C.cajan_35279.t">
    <property type="protein sequence ID" value="C.cajan_35279.t.cds1"/>
    <property type="gene ID" value="C.cajan_35279"/>
</dbReference>